<feature type="compositionally biased region" description="Basic and acidic residues" evidence="1">
    <location>
        <begin position="168"/>
        <end position="178"/>
    </location>
</feature>
<proteinExistence type="predicted"/>
<feature type="transmembrane region" description="Helical" evidence="2">
    <location>
        <begin position="210"/>
        <end position="228"/>
    </location>
</feature>
<evidence type="ECO:0000256" key="1">
    <source>
        <dbReference type="SAM" id="MobiDB-lite"/>
    </source>
</evidence>
<keyword evidence="2" id="KW-1133">Transmembrane helix</keyword>
<evidence type="ECO:0000313" key="3">
    <source>
        <dbReference type="EMBL" id="MBF1306391.1"/>
    </source>
</evidence>
<dbReference type="Proteomes" id="UP000758611">
    <property type="component" value="Unassembled WGS sequence"/>
</dbReference>
<name>A0A930E3D6_9FIRM</name>
<dbReference type="RefSeq" id="WP_278476937.1">
    <property type="nucleotide sequence ID" value="NZ_JABZRE010000002.1"/>
</dbReference>
<evidence type="ECO:0000256" key="2">
    <source>
        <dbReference type="SAM" id="Phobius"/>
    </source>
</evidence>
<reference evidence="3" key="1">
    <citation type="submission" date="2020-04" db="EMBL/GenBank/DDBJ databases">
        <title>Deep metagenomics examines the oral microbiome during advanced dental caries in children, revealing novel taxa and co-occurrences with host molecules.</title>
        <authorList>
            <person name="Baker J.L."/>
            <person name="Morton J.T."/>
            <person name="Dinis M."/>
            <person name="Alvarez R."/>
            <person name="Tran N.C."/>
            <person name="Knight R."/>
            <person name="Edlund A."/>
        </authorList>
    </citation>
    <scope>NUCLEOTIDE SEQUENCE</scope>
    <source>
        <strain evidence="3">JCVI_23_bin.11</strain>
    </source>
</reference>
<keyword evidence="2" id="KW-0812">Transmembrane</keyword>
<organism evidence="3 4">
    <name type="scientific">Parvimonas micra</name>
    <dbReference type="NCBI Taxonomy" id="33033"/>
    <lineage>
        <taxon>Bacteria</taxon>
        <taxon>Bacillati</taxon>
        <taxon>Bacillota</taxon>
        <taxon>Tissierellia</taxon>
        <taxon>Tissierellales</taxon>
        <taxon>Peptoniphilaceae</taxon>
        <taxon>Parvimonas</taxon>
    </lineage>
</organism>
<accession>A0A930E3D6</accession>
<evidence type="ECO:0000313" key="4">
    <source>
        <dbReference type="Proteomes" id="UP000758611"/>
    </source>
</evidence>
<comment type="caution">
    <text evidence="3">The sequence shown here is derived from an EMBL/GenBank/DDBJ whole genome shotgun (WGS) entry which is preliminary data.</text>
</comment>
<sequence length="233" mass="26393">MKIITELSSINEIRSWLDFYGVNYKKSERKAQLVRKMNEIKETLMEDPNVPGGFELLAPDDAQKLQEFNQLISLLKDAKLYCSNYLANALFENSIIESQNELVLINNTEPVKENNSDANKETQKSEIVLDGSIIPLIGQETLLDSEKKSDSEIKEIKEIKEIDEEIEKDNSLDEKMDQSIEENEDSEAVEDEELEDFNGNEVKNNFKGTIAGVVMVGLPAIVLLYWLVSSGIL</sequence>
<feature type="compositionally biased region" description="Acidic residues" evidence="1">
    <location>
        <begin position="179"/>
        <end position="196"/>
    </location>
</feature>
<dbReference type="AlphaFoldDB" id="A0A930E3D6"/>
<dbReference type="EMBL" id="JABZRE010000002">
    <property type="protein sequence ID" value="MBF1306391.1"/>
    <property type="molecule type" value="Genomic_DNA"/>
</dbReference>
<protein>
    <submittedName>
        <fullName evidence="3">Uncharacterized protein</fullName>
    </submittedName>
</protein>
<keyword evidence="2" id="KW-0472">Membrane</keyword>
<gene>
    <name evidence="3" type="ORF">HXM94_01190</name>
</gene>
<feature type="region of interest" description="Disordered" evidence="1">
    <location>
        <begin position="167"/>
        <end position="196"/>
    </location>
</feature>